<dbReference type="EMBL" id="AGNL01047318">
    <property type="protein sequence ID" value="EJK47131.1"/>
    <property type="molecule type" value="Genomic_DNA"/>
</dbReference>
<feature type="compositionally biased region" description="Low complexity" evidence="1">
    <location>
        <begin position="115"/>
        <end position="131"/>
    </location>
</feature>
<sequence>MLQNESRARSDNRARLTFLIVQGFQGSNVQHVYLSRLALSASGIRPDVRSFLENLALSGGTDGHPPEGRGGDARRHWAAPVRSAVPVAGEGAGEPRVLEGGGRGIPPLPRERTETSPPSLHSLPESPSSDGDVGRGGRAVVPGLVAGGVVGSRGT</sequence>
<feature type="compositionally biased region" description="Basic and acidic residues" evidence="1">
    <location>
        <begin position="64"/>
        <end position="75"/>
    </location>
</feature>
<gene>
    <name evidence="2" type="ORF">THAOC_34173</name>
</gene>
<evidence type="ECO:0000313" key="3">
    <source>
        <dbReference type="Proteomes" id="UP000266841"/>
    </source>
</evidence>
<evidence type="ECO:0000313" key="2">
    <source>
        <dbReference type="EMBL" id="EJK47131.1"/>
    </source>
</evidence>
<name>K0RDJ7_THAOC</name>
<feature type="region of interest" description="Disordered" evidence="1">
    <location>
        <begin position="57"/>
        <end position="140"/>
    </location>
</feature>
<keyword evidence="3" id="KW-1185">Reference proteome</keyword>
<proteinExistence type="predicted"/>
<protein>
    <submittedName>
        <fullName evidence="2">Uncharacterized protein</fullName>
    </submittedName>
</protein>
<reference evidence="2 3" key="1">
    <citation type="journal article" date="2012" name="Genome Biol.">
        <title>Genome and low-iron response of an oceanic diatom adapted to chronic iron limitation.</title>
        <authorList>
            <person name="Lommer M."/>
            <person name="Specht M."/>
            <person name="Roy A.S."/>
            <person name="Kraemer L."/>
            <person name="Andreson R."/>
            <person name="Gutowska M.A."/>
            <person name="Wolf J."/>
            <person name="Bergner S.V."/>
            <person name="Schilhabel M.B."/>
            <person name="Klostermeier U.C."/>
            <person name="Beiko R.G."/>
            <person name="Rosenstiel P."/>
            <person name="Hippler M."/>
            <person name="Laroche J."/>
        </authorList>
    </citation>
    <scope>NUCLEOTIDE SEQUENCE [LARGE SCALE GENOMIC DNA]</scope>
    <source>
        <strain evidence="2 3">CCMP1005</strain>
    </source>
</reference>
<accession>K0RDJ7</accession>
<comment type="caution">
    <text evidence="2">The sequence shown here is derived from an EMBL/GenBank/DDBJ whole genome shotgun (WGS) entry which is preliminary data.</text>
</comment>
<evidence type="ECO:0000256" key="1">
    <source>
        <dbReference type="SAM" id="MobiDB-lite"/>
    </source>
</evidence>
<organism evidence="2 3">
    <name type="scientific">Thalassiosira oceanica</name>
    <name type="common">Marine diatom</name>
    <dbReference type="NCBI Taxonomy" id="159749"/>
    <lineage>
        <taxon>Eukaryota</taxon>
        <taxon>Sar</taxon>
        <taxon>Stramenopiles</taxon>
        <taxon>Ochrophyta</taxon>
        <taxon>Bacillariophyta</taxon>
        <taxon>Coscinodiscophyceae</taxon>
        <taxon>Thalassiosirophycidae</taxon>
        <taxon>Thalassiosirales</taxon>
        <taxon>Thalassiosiraceae</taxon>
        <taxon>Thalassiosira</taxon>
    </lineage>
</organism>
<dbReference type="Proteomes" id="UP000266841">
    <property type="component" value="Unassembled WGS sequence"/>
</dbReference>
<dbReference type="AlphaFoldDB" id="K0RDJ7"/>